<keyword evidence="4 6" id="KW-0472">Membrane</keyword>
<dbReference type="Gene3D" id="2.10.109.10">
    <property type="entry name" value="Umud Fragment, subunit A"/>
    <property type="match status" value="1"/>
</dbReference>
<feature type="transmembrane region" description="Helical" evidence="6">
    <location>
        <begin position="7"/>
        <end position="28"/>
    </location>
</feature>
<dbReference type="GO" id="GO:0016020">
    <property type="term" value="C:membrane"/>
    <property type="evidence" value="ECO:0007669"/>
    <property type="project" value="UniProtKB-SubCell"/>
</dbReference>
<accession>A0A1F8CSA8</accession>
<dbReference type="InterPro" id="IPR001733">
    <property type="entry name" value="Peptidase_S26B"/>
</dbReference>
<evidence type="ECO:0000256" key="5">
    <source>
        <dbReference type="NCBIfam" id="TIGR02228"/>
    </source>
</evidence>
<proteinExistence type="predicted"/>
<evidence type="ECO:0000256" key="3">
    <source>
        <dbReference type="ARBA" id="ARBA00022989"/>
    </source>
</evidence>
<sequence length="187" mass="21024">MKKILNLVYWGILIIILLIAGVLVLSTFDTPLNIRVFSVQSGSMEPAIRLGSLVVVRGSETYGIGDIVTVVGERTVKETVTHRIAERVVDPDNGRISYRLKGDANEEADRELVPSGRVIGKVIFSMPYVGYLVSFVQSQVGFMALIIIPATILIYSELMVIKKEIRKMFFKKRKKADEDMEEEEEDE</sequence>
<dbReference type="PANTHER" id="PTHR10806:SF6">
    <property type="entry name" value="SIGNAL PEPTIDASE COMPLEX CATALYTIC SUBUNIT SEC11"/>
    <property type="match status" value="1"/>
</dbReference>
<dbReference type="GO" id="GO:0004252">
    <property type="term" value="F:serine-type endopeptidase activity"/>
    <property type="evidence" value="ECO:0007669"/>
    <property type="project" value="UniProtKB-UniRule"/>
</dbReference>
<evidence type="ECO:0000313" key="8">
    <source>
        <dbReference type="Proteomes" id="UP000178999"/>
    </source>
</evidence>
<keyword evidence="3 6" id="KW-1133">Transmembrane helix</keyword>
<protein>
    <recommendedName>
        <fullName evidence="5">Signal peptidase I</fullName>
        <ecNumber evidence="5">3.4.21.89</ecNumber>
    </recommendedName>
</protein>
<comment type="subcellular location">
    <subcellularLocation>
        <location evidence="1">Membrane</location>
    </subcellularLocation>
</comment>
<evidence type="ECO:0000256" key="6">
    <source>
        <dbReference type="SAM" id="Phobius"/>
    </source>
</evidence>
<feature type="transmembrane region" description="Helical" evidence="6">
    <location>
        <begin position="140"/>
        <end position="161"/>
    </location>
</feature>
<evidence type="ECO:0000256" key="1">
    <source>
        <dbReference type="ARBA" id="ARBA00004370"/>
    </source>
</evidence>
<gene>
    <name evidence="7" type="ORF">A2382_00260</name>
</gene>
<dbReference type="GO" id="GO:0009003">
    <property type="term" value="F:signal peptidase activity"/>
    <property type="evidence" value="ECO:0007669"/>
    <property type="project" value="UniProtKB-EC"/>
</dbReference>
<dbReference type="GO" id="GO:0006465">
    <property type="term" value="P:signal peptide processing"/>
    <property type="evidence" value="ECO:0007669"/>
    <property type="project" value="UniProtKB-UniRule"/>
</dbReference>
<evidence type="ECO:0000256" key="2">
    <source>
        <dbReference type="ARBA" id="ARBA00022692"/>
    </source>
</evidence>
<dbReference type="Proteomes" id="UP000178999">
    <property type="component" value="Unassembled WGS sequence"/>
</dbReference>
<dbReference type="SUPFAM" id="SSF51306">
    <property type="entry name" value="LexA/Signal peptidase"/>
    <property type="match status" value="1"/>
</dbReference>
<dbReference type="PANTHER" id="PTHR10806">
    <property type="entry name" value="SIGNAL PEPTIDASE COMPLEX CATALYTIC SUBUNIT SEC11"/>
    <property type="match status" value="1"/>
</dbReference>
<reference evidence="7 8" key="1">
    <citation type="journal article" date="2016" name="Nat. Commun.">
        <title>Thousands of microbial genomes shed light on interconnected biogeochemical processes in an aquifer system.</title>
        <authorList>
            <person name="Anantharaman K."/>
            <person name="Brown C.T."/>
            <person name="Hug L.A."/>
            <person name="Sharon I."/>
            <person name="Castelle C.J."/>
            <person name="Probst A.J."/>
            <person name="Thomas B.C."/>
            <person name="Singh A."/>
            <person name="Wilkins M.J."/>
            <person name="Karaoz U."/>
            <person name="Brodie E.L."/>
            <person name="Williams K.H."/>
            <person name="Hubbard S.S."/>
            <person name="Banfield J.F."/>
        </authorList>
    </citation>
    <scope>NUCLEOTIDE SEQUENCE [LARGE SCALE GENOMIC DNA]</scope>
</reference>
<evidence type="ECO:0000313" key="7">
    <source>
        <dbReference type="EMBL" id="OGM79204.1"/>
    </source>
</evidence>
<dbReference type="EC" id="3.4.21.89" evidence="5"/>
<dbReference type="AlphaFoldDB" id="A0A1F8CSA8"/>
<dbReference type="STRING" id="1802538.A2382_00260"/>
<dbReference type="CDD" id="cd06530">
    <property type="entry name" value="S26_SPase_I"/>
    <property type="match status" value="1"/>
</dbReference>
<evidence type="ECO:0000256" key="4">
    <source>
        <dbReference type="ARBA" id="ARBA00023136"/>
    </source>
</evidence>
<dbReference type="InterPro" id="IPR036286">
    <property type="entry name" value="LexA/Signal_pep-like_sf"/>
</dbReference>
<dbReference type="NCBIfam" id="TIGR02228">
    <property type="entry name" value="sigpep_I_arch"/>
    <property type="match status" value="1"/>
</dbReference>
<dbReference type="EMBL" id="MGHY01000018">
    <property type="protein sequence ID" value="OGM79204.1"/>
    <property type="molecule type" value="Genomic_DNA"/>
</dbReference>
<name>A0A1F8CSA8_9BACT</name>
<organism evidence="7 8">
    <name type="scientific">Candidatus Woesebacteria bacterium RIFOXYB1_FULL_38_16</name>
    <dbReference type="NCBI Taxonomy" id="1802538"/>
    <lineage>
        <taxon>Bacteria</taxon>
        <taxon>Candidatus Woeseibacteriota</taxon>
    </lineage>
</organism>
<dbReference type="InterPro" id="IPR019533">
    <property type="entry name" value="Peptidase_S26"/>
</dbReference>
<comment type="caution">
    <text evidence="7">The sequence shown here is derived from an EMBL/GenBank/DDBJ whole genome shotgun (WGS) entry which is preliminary data.</text>
</comment>
<keyword evidence="2 6" id="KW-0812">Transmembrane</keyword>